<evidence type="ECO:0000313" key="2">
    <source>
        <dbReference type="EMBL" id="SMP31941.1"/>
    </source>
</evidence>
<organism evidence="2 3">
    <name type="scientific">Roseibium denhamense</name>
    <dbReference type="NCBI Taxonomy" id="76305"/>
    <lineage>
        <taxon>Bacteria</taxon>
        <taxon>Pseudomonadati</taxon>
        <taxon>Pseudomonadota</taxon>
        <taxon>Alphaproteobacteria</taxon>
        <taxon>Hyphomicrobiales</taxon>
        <taxon>Stappiaceae</taxon>
        <taxon>Roseibium</taxon>
    </lineage>
</organism>
<keyword evidence="1" id="KW-0472">Membrane</keyword>
<evidence type="ECO:0000313" key="3">
    <source>
        <dbReference type="Proteomes" id="UP001157914"/>
    </source>
</evidence>
<proteinExistence type="predicted"/>
<keyword evidence="1" id="KW-1133">Transmembrane helix</keyword>
<feature type="transmembrane region" description="Helical" evidence="1">
    <location>
        <begin position="6"/>
        <end position="29"/>
    </location>
</feature>
<accession>A0ABY1PDH6</accession>
<dbReference type="Proteomes" id="UP001157914">
    <property type="component" value="Unassembled WGS sequence"/>
</dbReference>
<name>A0ABY1PDH6_9HYPH</name>
<dbReference type="EMBL" id="FXTT01000005">
    <property type="protein sequence ID" value="SMP31941.1"/>
    <property type="molecule type" value="Genomic_DNA"/>
</dbReference>
<comment type="caution">
    <text evidence="2">The sequence shown here is derived from an EMBL/GenBank/DDBJ whole genome shotgun (WGS) entry which is preliminary data.</text>
</comment>
<keyword evidence="1" id="KW-0812">Transmembrane</keyword>
<evidence type="ECO:0008006" key="4">
    <source>
        <dbReference type="Google" id="ProtNLM"/>
    </source>
</evidence>
<dbReference type="RefSeq" id="WP_155194203.1">
    <property type="nucleotide sequence ID" value="NZ_BAAAEA010000001.1"/>
</dbReference>
<feature type="transmembrane region" description="Helical" evidence="1">
    <location>
        <begin position="41"/>
        <end position="68"/>
    </location>
</feature>
<feature type="transmembrane region" description="Helical" evidence="1">
    <location>
        <begin position="74"/>
        <end position="95"/>
    </location>
</feature>
<sequence>MTEAALPAGQIGISLLAFAVLAIATWPYVRAIKPRGDHMLASYLVFLSVFAVASAFLYSTGLGVVATLGWEFLLFNWAFSIMFLVFVVVPAFLGARAAVRLSLTQQGVPD</sequence>
<reference evidence="2 3" key="1">
    <citation type="submission" date="2017-05" db="EMBL/GenBank/DDBJ databases">
        <authorList>
            <person name="Varghese N."/>
            <person name="Submissions S."/>
        </authorList>
    </citation>
    <scope>NUCLEOTIDE SEQUENCE [LARGE SCALE GENOMIC DNA]</scope>
    <source>
        <strain evidence="2 3">DSM 15949</strain>
    </source>
</reference>
<keyword evidence="3" id="KW-1185">Reference proteome</keyword>
<evidence type="ECO:0000256" key="1">
    <source>
        <dbReference type="SAM" id="Phobius"/>
    </source>
</evidence>
<gene>
    <name evidence="2" type="ORF">SAMN06265374_3450</name>
</gene>
<protein>
    <recommendedName>
        <fullName evidence="4">DUF2834 domain-containing protein</fullName>
    </recommendedName>
</protein>